<feature type="transmembrane region" description="Helical" evidence="1">
    <location>
        <begin position="88"/>
        <end position="108"/>
    </location>
</feature>
<organism evidence="2 3">
    <name type="scientific">Choiromyces venosus 120613-1</name>
    <dbReference type="NCBI Taxonomy" id="1336337"/>
    <lineage>
        <taxon>Eukaryota</taxon>
        <taxon>Fungi</taxon>
        <taxon>Dikarya</taxon>
        <taxon>Ascomycota</taxon>
        <taxon>Pezizomycotina</taxon>
        <taxon>Pezizomycetes</taxon>
        <taxon>Pezizales</taxon>
        <taxon>Tuberaceae</taxon>
        <taxon>Choiromyces</taxon>
    </lineage>
</organism>
<gene>
    <name evidence="2" type="ORF">L873DRAFT_792225</name>
</gene>
<accession>A0A3N4KAK0</accession>
<name>A0A3N4KAK0_9PEZI</name>
<evidence type="ECO:0000313" key="2">
    <source>
        <dbReference type="EMBL" id="RPB05441.1"/>
    </source>
</evidence>
<keyword evidence="3" id="KW-1185">Reference proteome</keyword>
<dbReference type="EMBL" id="ML120353">
    <property type="protein sequence ID" value="RPB05441.1"/>
    <property type="molecule type" value="Genomic_DNA"/>
</dbReference>
<feature type="transmembrane region" description="Helical" evidence="1">
    <location>
        <begin position="115"/>
        <end position="137"/>
    </location>
</feature>
<sequence>MRMMYLLSFRLRLCRLQYIFATAHLPQHFLLVRHLSRFEMVNLLTLAILGFLAPPLMSIYQRHYKISLNSTLILVFLLDMRVPTFTIYIYWIQSISFGPMMSILMNLLLARMRRLLILTSLLCLLHLHLLPLALHFLSLLQSPYPLWIVQSPLLFPQSQYSTQPTLLFFY</sequence>
<proteinExistence type="predicted"/>
<protein>
    <submittedName>
        <fullName evidence="2">Uncharacterized protein</fullName>
    </submittedName>
</protein>
<keyword evidence="1" id="KW-1133">Transmembrane helix</keyword>
<evidence type="ECO:0000313" key="3">
    <source>
        <dbReference type="Proteomes" id="UP000276215"/>
    </source>
</evidence>
<dbReference type="AlphaFoldDB" id="A0A3N4KAK0"/>
<dbReference type="Proteomes" id="UP000276215">
    <property type="component" value="Unassembled WGS sequence"/>
</dbReference>
<evidence type="ECO:0000256" key="1">
    <source>
        <dbReference type="SAM" id="Phobius"/>
    </source>
</evidence>
<keyword evidence="1" id="KW-0472">Membrane</keyword>
<reference evidence="2 3" key="1">
    <citation type="journal article" date="2018" name="Nat. Ecol. Evol.">
        <title>Pezizomycetes genomes reveal the molecular basis of ectomycorrhizal truffle lifestyle.</title>
        <authorList>
            <person name="Murat C."/>
            <person name="Payen T."/>
            <person name="Noel B."/>
            <person name="Kuo A."/>
            <person name="Morin E."/>
            <person name="Chen J."/>
            <person name="Kohler A."/>
            <person name="Krizsan K."/>
            <person name="Balestrini R."/>
            <person name="Da Silva C."/>
            <person name="Montanini B."/>
            <person name="Hainaut M."/>
            <person name="Levati E."/>
            <person name="Barry K.W."/>
            <person name="Belfiori B."/>
            <person name="Cichocki N."/>
            <person name="Clum A."/>
            <person name="Dockter R.B."/>
            <person name="Fauchery L."/>
            <person name="Guy J."/>
            <person name="Iotti M."/>
            <person name="Le Tacon F."/>
            <person name="Lindquist E.A."/>
            <person name="Lipzen A."/>
            <person name="Malagnac F."/>
            <person name="Mello A."/>
            <person name="Molinier V."/>
            <person name="Miyauchi S."/>
            <person name="Poulain J."/>
            <person name="Riccioni C."/>
            <person name="Rubini A."/>
            <person name="Sitrit Y."/>
            <person name="Splivallo R."/>
            <person name="Traeger S."/>
            <person name="Wang M."/>
            <person name="Zifcakova L."/>
            <person name="Wipf D."/>
            <person name="Zambonelli A."/>
            <person name="Paolocci F."/>
            <person name="Nowrousian M."/>
            <person name="Ottonello S."/>
            <person name="Baldrian P."/>
            <person name="Spatafora J.W."/>
            <person name="Henrissat B."/>
            <person name="Nagy L.G."/>
            <person name="Aury J.M."/>
            <person name="Wincker P."/>
            <person name="Grigoriev I.V."/>
            <person name="Bonfante P."/>
            <person name="Martin F.M."/>
        </authorList>
    </citation>
    <scope>NUCLEOTIDE SEQUENCE [LARGE SCALE GENOMIC DNA]</scope>
    <source>
        <strain evidence="2 3">120613-1</strain>
    </source>
</reference>
<feature type="transmembrane region" description="Helical" evidence="1">
    <location>
        <begin position="40"/>
        <end position="59"/>
    </location>
</feature>
<keyword evidence="1" id="KW-0812">Transmembrane</keyword>